<dbReference type="InterPro" id="IPR027417">
    <property type="entry name" value="P-loop_NTPase"/>
</dbReference>
<dbReference type="InterPro" id="IPR011604">
    <property type="entry name" value="PDDEXK-like_dom_sf"/>
</dbReference>
<sequence length="934" mass="106975">MNLIPPHKGLIDEVLSNLTGEGGDYSGTVVVFPGKRPSHFLRKAIGKRQETAFVPPLSLSMDEFIDYLYETRLGLFDRKAETIDAAAILYNIHRRNPIGADSSFISADTFFPLGLKLYRDFEEFCIEKIPFKKIREIELIADEKIPKETLKNLQSLSLLYREFYEVLAKSKFSTRSTRYRTVSERIGDIDLSAFNKIIFAGFFSLTKSEQDLFKAVSHMDNSLFIFHRTSAVRELLNDLGIAEDAHAPEPEKTPAPVIKIYKSPDTHGQVFALSRLLKDNPGHRDENTVVALPSAETVFPILHHGISMLNDNAYNVSLGYPLLRTPVFGFFKNLIDLVLSIDGERLYMPHYIKFILHPYTKNIYMNGRTDAARIMFHTLEKTLTGNSTKTFLTLDEIEQDEEFLNAVTKQIVEAGIKITKQEIGAHLRAIHTATIRSYLSFKNTGDFAEKTIGLITYIYEQSTARLHPFFFPFSEAFTLAAYSIANSMMRDIVFSDVTGYFNLFKRYVATCYCPFEGMPLRGVQILGFLETRNIRFDNVYIMDVNEDDLPGLSKEDSLLPFKARQILGLSTHIDRERLSACYFETLIAGAKEVNIFFVENTKKEKSRFIEKILWEKQKDPLQSDMIIPIQYNVELKNNPPSAIRKSAYLLGVLRNELSYSASSLNAYLKCPLSFYYHYVLRLEKKEQLSGSPLKIDIGNFIHEVLYEYFKPCVGTVLSETDMDEGRMFEIVNARFETLYGKDTAGSVYLLKKQLRRRMSDFLRKYMLPIIKTTEVKILSLEEKIELIHRGYRLTGRLDKVELRGGNKIFIADYKTTANRRSLEINHARLDVGDRDTWGEAIGTLQMPFYLLLYSLNTGFSPADLNGIFIQLGRTYIDEKAEIPLFKEEGQRFEPLLDVINGILDEIHDPDMPFNPASNSKDTCPLCTYKYMCGM</sequence>
<protein>
    <recommendedName>
        <fullName evidence="1">PD-(D/E)XK endonuclease-like domain-containing protein</fullName>
    </recommendedName>
</protein>
<accession>A0ABR5SD39</accession>
<keyword evidence="3" id="KW-1185">Reference proteome</keyword>
<name>A0ABR5SD39_9BACT</name>
<dbReference type="SUPFAM" id="SSF52540">
    <property type="entry name" value="P-loop containing nucleoside triphosphate hydrolases"/>
    <property type="match status" value="1"/>
</dbReference>
<dbReference type="EMBL" id="LNQR01000084">
    <property type="protein sequence ID" value="KWT82660.1"/>
    <property type="molecule type" value="Genomic_DNA"/>
</dbReference>
<dbReference type="InterPro" id="IPR038726">
    <property type="entry name" value="PDDEXK_AddAB-type"/>
</dbReference>
<gene>
    <name evidence="2" type="ORF">ASN18_2416</name>
</gene>
<dbReference type="Proteomes" id="UP000060487">
    <property type="component" value="Unassembled WGS sequence"/>
</dbReference>
<evidence type="ECO:0000313" key="3">
    <source>
        <dbReference type="Proteomes" id="UP000060487"/>
    </source>
</evidence>
<organism evidence="2 3">
    <name type="scientific">Candidatus Magnetominusculus xianensis</name>
    <dbReference type="NCBI Taxonomy" id="1748249"/>
    <lineage>
        <taxon>Bacteria</taxon>
        <taxon>Pseudomonadati</taxon>
        <taxon>Nitrospirota</taxon>
        <taxon>Nitrospiria</taxon>
        <taxon>Nitrospirales</taxon>
        <taxon>Nitrospiraceae</taxon>
        <taxon>Candidatus Magnetominusculus</taxon>
    </lineage>
</organism>
<evidence type="ECO:0000259" key="1">
    <source>
        <dbReference type="Pfam" id="PF12705"/>
    </source>
</evidence>
<dbReference type="Pfam" id="PF12705">
    <property type="entry name" value="PDDEXK_1"/>
    <property type="match status" value="1"/>
</dbReference>
<comment type="caution">
    <text evidence="2">The sequence shown here is derived from an EMBL/GenBank/DDBJ whole genome shotgun (WGS) entry which is preliminary data.</text>
</comment>
<feature type="domain" description="PD-(D/E)XK endonuclease-like" evidence="1">
    <location>
        <begin position="659"/>
        <end position="932"/>
    </location>
</feature>
<evidence type="ECO:0000313" key="2">
    <source>
        <dbReference type="EMBL" id="KWT82660.1"/>
    </source>
</evidence>
<dbReference type="RefSeq" id="WP_085053017.1">
    <property type="nucleotide sequence ID" value="NZ_LNQR01000084.1"/>
</dbReference>
<dbReference type="Gene3D" id="3.90.320.10">
    <property type="match status" value="1"/>
</dbReference>
<proteinExistence type="predicted"/>
<reference evidence="2 3" key="1">
    <citation type="submission" date="2015-11" db="EMBL/GenBank/DDBJ databases">
        <authorList>
            <person name="Lin W."/>
        </authorList>
    </citation>
    <scope>NUCLEOTIDE SEQUENCE [LARGE SCALE GENOMIC DNA]</scope>
    <source>
        <strain evidence="2 3">HCH-1</strain>
    </source>
</reference>